<evidence type="ECO:0000313" key="9">
    <source>
        <dbReference type="EMBL" id="KPJ02135.1"/>
    </source>
</evidence>
<comment type="subunit">
    <text evidence="7">Component of 250-400 kDa complexes called cytochrome oxidase assembly intermediates or COA complexes.</text>
</comment>
<comment type="function">
    <text evidence="7">Required for assembly of cytochrome c oxidase (complex IV).</text>
</comment>
<evidence type="ECO:0000256" key="5">
    <source>
        <dbReference type="ARBA" id="ARBA00023128"/>
    </source>
</evidence>
<feature type="domain" description="Cytochrome c oxidase assembly factor 3 mitochondrial coiled-coil" evidence="8">
    <location>
        <begin position="35"/>
        <end position="83"/>
    </location>
</feature>
<name>A0A194QAW4_PAPXU</name>
<dbReference type="AlphaFoldDB" id="A0A194QAW4"/>
<evidence type="ECO:0000256" key="7">
    <source>
        <dbReference type="RuleBase" id="RU367056"/>
    </source>
</evidence>
<keyword evidence="5 7" id="KW-0496">Mitochondrion</keyword>
<keyword evidence="7" id="KW-0999">Mitochondrion inner membrane</keyword>
<evidence type="ECO:0000256" key="4">
    <source>
        <dbReference type="ARBA" id="ARBA00022989"/>
    </source>
</evidence>
<dbReference type="PANTHER" id="PTHR15642:SF3">
    <property type="entry name" value="CYTOCHROME C OXIDASE ASSEMBLY FACTOR 3 HOMOLOG, MITOCHONDRIAL"/>
    <property type="match status" value="1"/>
</dbReference>
<evidence type="ECO:0000256" key="2">
    <source>
        <dbReference type="ARBA" id="ARBA00007035"/>
    </source>
</evidence>
<dbReference type="InterPro" id="IPR018628">
    <property type="entry name" value="Coa3_CC"/>
</dbReference>
<keyword evidence="4 7" id="KW-1133">Transmembrane helix</keyword>
<evidence type="ECO:0000256" key="3">
    <source>
        <dbReference type="ARBA" id="ARBA00022692"/>
    </source>
</evidence>
<dbReference type="GO" id="GO:0005743">
    <property type="term" value="C:mitochondrial inner membrane"/>
    <property type="evidence" value="ECO:0007669"/>
    <property type="project" value="UniProtKB-UniRule"/>
</dbReference>
<dbReference type="STRING" id="66420.A0A194QAW4"/>
<reference evidence="9 10" key="1">
    <citation type="journal article" date="2015" name="Nat. Commun.">
        <title>Outbred genome sequencing and CRISPR/Cas9 gene editing in butterflies.</title>
        <authorList>
            <person name="Li X."/>
            <person name="Fan D."/>
            <person name="Zhang W."/>
            <person name="Liu G."/>
            <person name="Zhang L."/>
            <person name="Zhao L."/>
            <person name="Fang X."/>
            <person name="Chen L."/>
            <person name="Dong Y."/>
            <person name="Chen Y."/>
            <person name="Ding Y."/>
            <person name="Zhao R."/>
            <person name="Feng M."/>
            <person name="Zhu Y."/>
            <person name="Feng Y."/>
            <person name="Jiang X."/>
            <person name="Zhu D."/>
            <person name="Xiang H."/>
            <person name="Feng X."/>
            <person name="Li S."/>
            <person name="Wang J."/>
            <person name="Zhang G."/>
            <person name="Kronforst M.R."/>
            <person name="Wang W."/>
        </authorList>
    </citation>
    <scope>NUCLEOTIDE SEQUENCE [LARGE SCALE GENOMIC DNA]</scope>
    <source>
        <strain evidence="9">Ya'a_city_454_Px</strain>
        <tissue evidence="9">Whole body</tissue>
    </source>
</reference>
<dbReference type="Pfam" id="PF09813">
    <property type="entry name" value="Coa3_cc"/>
    <property type="match status" value="1"/>
</dbReference>
<evidence type="ECO:0000256" key="1">
    <source>
        <dbReference type="ARBA" id="ARBA00004304"/>
    </source>
</evidence>
<comment type="similarity">
    <text evidence="2 7">Belongs to the COA3 family.</text>
</comment>
<evidence type="ECO:0000256" key="6">
    <source>
        <dbReference type="ARBA" id="ARBA00023136"/>
    </source>
</evidence>
<keyword evidence="3 7" id="KW-0812">Transmembrane</keyword>
<dbReference type="GO" id="GO:0033617">
    <property type="term" value="P:mitochondrial respiratory chain complex IV assembly"/>
    <property type="evidence" value="ECO:0007669"/>
    <property type="project" value="UniProtKB-UniRule"/>
</dbReference>
<organism evidence="9 10">
    <name type="scientific">Papilio xuthus</name>
    <name type="common">Asian swallowtail butterfly</name>
    <dbReference type="NCBI Taxonomy" id="66420"/>
    <lineage>
        <taxon>Eukaryota</taxon>
        <taxon>Metazoa</taxon>
        <taxon>Ecdysozoa</taxon>
        <taxon>Arthropoda</taxon>
        <taxon>Hexapoda</taxon>
        <taxon>Insecta</taxon>
        <taxon>Pterygota</taxon>
        <taxon>Neoptera</taxon>
        <taxon>Endopterygota</taxon>
        <taxon>Lepidoptera</taxon>
        <taxon>Glossata</taxon>
        <taxon>Ditrysia</taxon>
        <taxon>Papilionoidea</taxon>
        <taxon>Papilionidae</taxon>
        <taxon>Papilioninae</taxon>
        <taxon>Papilio</taxon>
    </lineage>
</organism>
<protein>
    <recommendedName>
        <fullName evidence="7">Cytochrome c oxidase assembly factor 3</fullName>
    </recommendedName>
</protein>
<comment type="subcellular location">
    <subcellularLocation>
        <location evidence="1">Mitochondrion membrane</location>
        <topology evidence="1">Single-pass membrane protein</topology>
    </subcellularLocation>
</comment>
<accession>A0A194QAW4</accession>
<dbReference type="InterPro" id="IPR041752">
    <property type="entry name" value="Coa3"/>
</dbReference>
<keyword evidence="6 7" id="KW-0472">Membrane</keyword>
<evidence type="ECO:0000259" key="8">
    <source>
        <dbReference type="Pfam" id="PF09813"/>
    </source>
</evidence>
<evidence type="ECO:0000313" key="10">
    <source>
        <dbReference type="Proteomes" id="UP000053268"/>
    </source>
</evidence>
<dbReference type="Proteomes" id="UP000053268">
    <property type="component" value="Unassembled WGS sequence"/>
</dbReference>
<keyword evidence="10" id="KW-1185">Reference proteome</keyword>
<proteinExistence type="inferred from homology"/>
<gene>
    <name evidence="9" type="ORF">RR46_03410</name>
</gene>
<feature type="transmembrane region" description="Helical" evidence="7">
    <location>
        <begin position="51"/>
        <end position="68"/>
    </location>
</feature>
<sequence length="88" mass="10016">MGDSNIKPKINSTDGKTPVLKQAELDYMKIIEQKNLERVQKLQQISKRNRITGCLIGAGVLGIYFYSINAVKQETFLDDFEEPVKVQQ</sequence>
<dbReference type="EMBL" id="KQ459252">
    <property type="protein sequence ID" value="KPJ02135.1"/>
    <property type="molecule type" value="Genomic_DNA"/>
</dbReference>
<dbReference type="PANTHER" id="PTHR15642">
    <property type="entry name" value="CYTOCHROME C OXIDASE ASSEMBLY FACTOR 3, MITOCHONDRIAL"/>
    <property type="match status" value="1"/>
</dbReference>